<dbReference type="AlphaFoldDB" id="A0A5P1EFT0"/>
<proteinExistence type="predicted"/>
<accession>A0A5P1EFT0</accession>
<dbReference type="EMBL" id="CM007387">
    <property type="protein sequence ID" value="ONK62930.1"/>
    <property type="molecule type" value="Genomic_DNA"/>
</dbReference>
<evidence type="ECO:0000313" key="2">
    <source>
        <dbReference type="Proteomes" id="UP000243459"/>
    </source>
</evidence>
<dbReference type="Proteomes" id="UP000243459">
    <property type="component" value="Chromosome 7"/>
</dbReference>
<reference evidence="2" key="1">
    <citation type="journal article" date="2017" name="Nat. Commun.">
        <title>The asparagus genome sheds light on the origin and evolution of a young Y chromosome.</title>
        <authorList>
            <person name="Harkess A."/>
            <person name="Zhou J."/>
            <person name="Xu C."/>
            <person name="Bowers J.E."/>
            <person name="Van der Hulst R."/>
            <person name="Ayyampalayam S."/>
            <person name="Mercati F."/>
            <person name="Riccardi P."/>
            <person name="McKain M.R."/>
            <person name="Kakrana A."/>
            <person name="Tang H."/>
            <person name="Ray J."/>
            <person name="Groenendijk J."/>
            <person name="Arikit S."/>
            <person name="Mathioni S.M."/>
            <person name="Nakano M."/>
            <person name="Shan H."/>
            <person name="Telgmann-Rauber A."/>
            <person name="Kanno A."/>
            <person name="Yue Z."/>
            <person name="Chen H."/>
            <person name="Li W."/>
            <person name="Chen Y."/>
            <person name="Xu X."/>
            <person name="Zhang Y."/>
            <person name="Luo S."/>
            <person name="Chen H."/>
            <person name="Gao J."/>
            <person name="Mao Z."/>
            <person name="Pires J.C."/>
            <person name="Luo M."/>
            <person name="Kudrna D."/>
            <person name="Wing R.A."/>
            <person name="Meyers B.C."/>
            <person name="Yi K."/>
            <person name="Kong H."/>
            <person name="Lavrijsen P."/>
            <person name="Sunseri F."/>
            <person name="Falavigna A."/>
            <person name="Ye Y."/>
            <person name="Leebens-Mack J.H."/>
            <person name="Chen G."/>
        </authorList>
    </citation>
    <scope>NUCLEOTIDE SEQUENCE [LARGE SCALE GENOMIC DNA]</scope>
    <source>
        <strain evidence="2">cv. DH0086</strain>
    </source>
</reference>
<gene>
    <name evidence="1" type="ORF">A4U43_C07F9600</name>
</gene>
<protein>
    <submittedName>
        <fullName evidence="1">Uncharacterized protein</fullName>
    </submittedName>
</protein>
<dbReference type="Gramene" id="ONK62930">
    <property type="protein sequence ID" value="ONK62930"/>
    <property type="gene ID" value="A4U43_C07F9600"/>
</dbReference>
<name>A0A5P1EFT0_ASPOF</name>
<keyword evidence="2" id="KW-1185">Reference proteome</keyword>
<evidence type="ECO:0000313" key="1">
    <source>
        <dbReference type="EMBL" id="ONK62930.1"/>
    </source>
</evidence>
<organism evidence="1 2">
    <name type="scientific">Asparagus officinalis</name>
    <name type="common">Garden asparagus</name>
    <dbReference type="NCBI Taxonomy" id="4686"/>
    <lineage>
        <taxon>Eukaryota</taxon>
        <taxon>Viridiplantae</taxon>
        <taxon>Streptophyta</taxon>
        <taxon>Embryophyta</taxon>
        <taxon>Tracheophyta</taxon>
        <taxon>Spermatophyta</taxon>
        <taxon>Magnoliopsida</taxon>
        <taxon>Liliopsida</taxon>
        <taxon>Asparagales</taxon>
        <taxon>Asparagaceae</taxon>
        <taxon>Asparagoideae</taxon>
        <taxon>Asparagus</taxon>
    </lineage>
</organism>
<sequence length="83" mass="9144">MIAELSLDDHVSDEVRGLLRLVEEAFDLRLRRHAPVVLEPPARRISAADSDSMSVSPANDFLVAFSSDLTALGCSCSIEFKRK</sequence>